<keyword evidence="12" id="KW-0418">Kinase</keyword>
<reference evidence="12 13" key="1">
    <citation type="journal article" date="2011" name="Proc. Natl. Acad. Sci. U.S.A.">
        <title>Comparative genomics of xylose-fermenting fungi for enhanced biofuel production.</title>
        <authorList>
            <person name="Wohlbach D.J."/>
            <person name="Kuo A."/>
            <person name="Sato T.K."/>
            <person name="Potts K.M."/>
            <person name="Salamov A.A."/>
            <person name="LaButti K.M."/>
            <person name="Sun H."/>
            <person name="Clum A."/>
            <person name="Pangilinan J.L."/>
            <person name="Lindquist E.A."/>
            <person name="Lucas S."/>
            <person name="Lapidus A."/>
            <person name="Jin M."/>
            <person name="Gunawan C."/>
            <person name="Balan V."/>
            <person name="Dale B.E."/>
            <person name="Jeffries T.W."/>
            <person name="Zinkel R."/>
            <person name="Barry K.W."/>
            <person name="Grigoriev I.V."/>
            <person name="Gasch A.P."/>
        </authorList>
    </citation>
    <scope>NUCLEOTIDE SEQUENCE [LARGE SCALE GENOMIC DNA]</scope>
    <source>
        <strain evidence="13">ATCC 10573 / BCRC 21748 / CBS 615 / JCM 9827 / NBRC 10315 / NRRL Y-1498 / VKM Y-70</strain>
    </source>
</reference>
<dbReference type="Pfam" id="PF23797">
    <property type="entry name" value="Beta-prop_ELP1_2nd"/>
    <property type="match status" value="1"/>
</dbReference>
<evidence type="ECO:0000313" key="13">
    <source>
        <dbReference type="Proteomes" id="UP000000707"/>
    </source>
</evidence>
<evidence type="ECO:0000256" key="4">
    <source>
        <dbReference type="ARBA" id="ARBA00022694"/>
    </source>
</evidence>
<dbReference type="EMBL" id="GL996527">
    <property type="protein sequence ID" value="EGV62034.1"/>
    <property type="molecule type" value="Genomic_DNA"/>
</dbReference>
<keyword evidence="13" id="KW-1185">Reference proteome</keyword>
<keyword evidence="4" id="KW-0819">tRNA processing</keyword>
<feature type="domain" description="ELP1 three-helical bundle" evidence="11">
    <location>
        <begin position="1130"/>
        <end position="1305"/>
    </location>
</feature>
<feature type="domain" description="ELP1 N-terminal second beta-propeller" evidence="8">
    <location>
        <begin position="436"/>
        <end position="702"/>
    </location>
</feature>
<evidence type="ECO:0000259" key="10">
    <source>
        <dbReference type="Pfam" id="PF23925"/>
    </source>
</evidence>
<keyword evidence="12" id="KW-0808">Transferase</keyword>
<dbReference type="PIRSF" id="PIRSF017233">
    <property type="entry name" value="IKAP"/>
    <property type="match status" value="1"/>
</dbReference>
<comment type="function">
    <text evidence="5">Component of the elongator complex which is required for multiple tRNA modifications, including mcm5U (5-methoxycarbonylmethyl uridine), mcm5s2U (5-methoxycarbonylmethyl-2-thiouridine), and ncm5U (5-carbamoylmethyl uridine). The elongator complex catalyzes formation of carboxymethyluridine in the wobble base at position 34 in tRNAs.</text>
</comment>
<dbReference type="Pfam" id="PF23878">
    <property type="entry name" value="TPR_ELP1"/>
    <property type="match status" value="1"/>
</dbReference>
<dbReference type="GO" id="GO:0000049">
    <property type="term" value="F:tRNA binding"/>
    <property type="evidence" value="ECO:0007669"/>
    <property type="project" value="TreeGrafter"/>
</dbReference>
<evidence type="ECO:0000313" key="12">
    <source>
        <dbReference type="EMBL" id="EGV62034.1"/>
    </source>
</evidence>
<gene>
    <name evidence="12" type="ORF">CANTEDRAFT_109776</name>
</gene>
<protein>
    <recommendedName>
        <fullName evidence="5">Elongator complex protein 1</fullName>
    </recommendedName>
</protein>
<sequence length="1344" mass="152779">MRNLVILNKGNIVPSSQYYPETGPENVSYKAVFDVVSDSITFALTLINEGIIEIQQYLKTGDVNLLANFPISDPNSSLISFTHFVEMSQLILIYDNGDIISITYDLSNLDPDSSIIEIVGSIDVGLKTASWSPDEETLSLLTQENNLILLSRSFEPIVEKMLNPNDIKISKAKHVSVGWGKAETQFRGKGARALEREKEALKHAGLDLKDDSSQFRDPTVAQIQQGTISEFDNSSCKISWRGDCEFFSVITKEEVIIEDTDEMYARRVIRVFNRDGELDSVSEAIDGLEHNLAWKPQGSLIASTARHITEEGNAQLDVIFYERNGLRRGEFNTRLDSSFESISDIQWSSDSELLAFQLYDRVQLWTTKNYHWYLKQEIFVNQTNEFNTVSFIQFHPEKPLHLMIGTSMEGVSIVDLAYKVSSGPTILGDDIGISLVTDGSQIKLTPFGIANVPPPASFRELDIGSFNINDSAISKNNEYYALSTSSGDVILSYMRVNSLKSKHPKVVSTISRSEFLGPDEFIKQVAFINNSLLGVLVDGVNYSKVIIYDVSNLKNAVFLDAFDFETKVVLIRARSDFNALILESITGSVSQIDESLTITDVVSFPQLCRDLEVVVNATGTLTAFGISANGKLFANDTQVAVGVTSIKVTESHLLFTTAQSKLCFIHLDSATDNYKYDIFNSEFENQLVDERIRQIERGSILVSIIPSTYSVVLQAPRGNLETINPRIMVLSGVRKFIQAKDYKQAFLACRVHRIDLDILYDYDPSLFLNNLESFVKQIEKVDYLDLFVSGLHEEDVTLTKYKDTLKESDNSELMNEFQALQVNGIENHRKVIENKDKNIYNKDSKVNKVCEAVLAVLQKPVYFDKYLQTILTAYACQKPPNLSDSLKLIGTFKSAEQIEQSVIHLCFLSDVNKLYNTALGLYDVKLSLVIAQQSQKDPKEYLPFLQNLHIQPSKRKEFLIDDHLKNYEKALDWLYQLGDKSKSEFDDYVIEHTLYKKALYIYNYENNKERYNETLHMFAQHLRNEKNYAEAGFSFESLGELEEALECYIFSKNWKEALSIATNPSFAEDKLVESCESLSDGLVQDHRYSEAGFIQYNFLNNVNEAMRLYCKHYNYDMAILLAVKEKQPELVESIVDSQLNEGFGSVAELLADFKGQLNSQLRRLRELRAKKAEDPYGFYGIPNEDLDVPDNVSIAPSETSTAPSFFTRYTGKTAGTAKTGASRRSSKNRKREERKKAKGRKGTIYEEEYLIRSVGRLIDRMEQTQPDAIKLIEALIRRNMKEKAYQLQKNWLELVEFLKQNCEEIYKMEERDRERIDDSGEIYLIPEIPVPKINDFPISHTLDY</sequence>
<dbReference type="InterPro" id="IPR056164">
    <property type="entry name" value="Beta-prop_ELP1_1st"/>
</dbReference>
<dbReference type="GO" id="GO:0005829">
    <property type="term" value="C:cytosol"/>
    <property type="evidence" value="ECO:0007669"/>
    <property type="project" value="TreeGrafter"/>
</dbReference>
<dbReference type="InterPro" id="IPR056165">
    <property type="entry name" value="Beta-prop_ELP1_2nd"/>
</dbReference>
<comment type="subcellular location">
    <subcellularLocation>
        <location evidence="5">Cytoplasm</location>
    </subcellularLocation>
    <subcellularLocation>
        <location evidence="5">Nucleus</location>
    </subcellularLocation>
</comment>
<evidence type="ECO:0000256" key="1">
    <source>
        <dbReference type="ARBA" id="ARBA00005043"/>
    </source>
</evidence>
<evidence type="ECO:0000256" key="6">
    <source>
        <dbReference type="SAM" id="MobiDB-lite"/>
    </source>
</evidence>
<dbReference type="UniPathway" id="UPA00988"/>
<feature type="compositionally biased region" description="Low complexity" evidence="6">
    <location>
        <begin position="1214"/>
        <end position="1223"/>
    </location>
</feature>
<dbReference type="PANTHER" id="PTHR12747">
    <property type="entry name" value="ELONGATOR COMPLEX PROTEIN 1"/>
    <property type="match status" value="1"/>
</dbReference>
<comment type="pathway">
    <text evidence="1">tRNA modification; 5-methoxycarbonylmethyl-2-thiouridine-tRNA biosynthesis.</text>
</comment>
<dbReference type="GO" id="GO:0005634">
    <property type="term" value="C:nucleus"/>
    <property type="evidence" value="ECO:0007669"/>
    <property type="project" value="UniProtKB-SubCell"/>
</dbReference>
<organism evidence="13">
    <name type="scientific">Candida tenuis (strain ATCC 10573 / BCRC 21748 / CBS 615 / JCM 9827 / NBRC 10315 / NRRL Y-1498 / VKM Y-70)</name>
    <name type="common">Yeast</name>
    <name type="synonym">Yamadazyma tenuis</name>
    <dbReference type="NCBI Taxonomy" id="590646"/>
    <lineage>
        <taxon>Eukaryota</taxon>
        <taxon>Fungi</taxon>
        <taxon>Dikarya</taxon>
        <taxon>Ascomycota</taxon>
        <taxon>Saccharomycotina</taxon>
        <taxon>Pichiomycetes</taxon>
        <taxon>Debaryomycetaceae</taxon>
        <taxon>Yamadazyma</taxon>
    </lineage>
</organism>
<evidence type="ECO:0000256" key="2">
    <source>
        <dbReference type="ARBA" id="ARBA00006086"/>
    </source>
</evidence>
<dbReference type="GeneID" id="18246141"/>
<dbReference type="InterPro" id="IPR056167">
    <property type="entry name" value="A-sol_ELP1"/>
</dbReference>
<feature type="domain" description="ELP1 alpha-solenoid" evidence="10">
    <location>
        <begin position="834"/>
        <end position="948"/>
    </location>
</feature>
<evidence type="ECO:0000259" key="7">
    <source>
        <dbReference type="Pfam" id="PF04762"/>
    </source>
</evidence>
<dbReference type="InterPro" id="IPR056169">
    <property type="entry name" value="HB_ELP1"/>
</dbReference>
<dbReference type="STRING" id="590646.G3BAD2"/>
<dbReference type="PANTHER" id="PTHR12747:SF0">
    <property type="entry name" value="ELONGATOR COMPLEX PROTEIN 1"/>
    <property type="match status" value="1"/>
</dbReference>
<evidence type="ECO:0000256" key="5">
    <source>
        <dbReference type="PIRNR" id="PIRNR017233"/>
    </source>
</evidence>
<feature type="domain" description="ELP1 TPR" evidence="9">
    <location>
        <begin position="957"/>
        <end position="1115"/>
    </location>
</feature>
<keyword evidence="3 5" id="KW-0963">Cytoplasm</keyword>
<evidence type="ECO:0000256" key="3">
    <source>
        <dbReference type="ARBA" id="ARBA00022490"/>
    </source>
</evidence>
<dbReference type="HOGENOM" id="CLU_001477_0_1_1"/>
<name>G3BAD2_CANTC</name>
<dbReference type="Pfam" id="PF23936">
    <property type="entry name" value="HB_ELP1"/>
    <property type="match status" value="1"/>
</dbReference>
<dbReference type="GO" id="GO:0002926">
    <property type="term" value="P:tRNA wobble base 5-methoxycarbonylmethyl-2-thiouridinylation"/>
    <property type="evidence" value="ECO:0007669"/>
    <property type="project" value="TreeGrafter"/>
</dbReference>
<dbReference type="KEGG" id="cten:18246141"/>
<dbReference type="GO" id="GO:0016301">
    <property type="term" value="F:kinase activity"/>
    <property type="evidence" value="ECO:0007669"/>
    <property type="project" value="UniProtKB-KW"/>
</dbReference>
<dbReference type="InterPro" id="IPR006849">
    <property type="entry name" value="Elp1"/>
</dbReference>
<proteinExistence type="inferred from homology"/>
<dbReference type="OrthoDB" id="40048at2759"/>
<dbReference type="Gene3D" id="1.25.40.470">
    <property type="match status" value="1"/>
</dbReference>
<evidence type="ECO:0000259" key="11">
    <source>
        <dbReference type="Pfam" id="PF23936"/>
    </source>
</evidence>
<comment type="similarity">
    <text evidence="2 5">Belongs to the ELP1/IKA1 family.</text>
</comment>
<dbReference type="SUPFAM" id="SSF82171">
    <property type="entry name" value="DPP6 N-terminal domain-like"/>
    <property type="match status" value="1"/>
</dbReference>
<keyword evidence="5" id="KW-0539">Nucleus</keyword>
<evidence type="ECO:0000259" key="8">
    <source>
        <dbReference type="Pfam" id="PF23797"/>
    </source>
</evidence>
<feature type="region of interest" description="Disordered" evidence="6">
    <location>
        <begin position="1214"/>
        <end position="1239"/>
    </location>
</feature>
<dbReference type="InterPro" id="IPR056166">
    <property type="entry name" value="TPR_ELP1"/>
</dbReference>
<dbReference type="GO" id="GO:0033588">
    <property type="term" value="C:elongator holoenzyme complex"/>
    <property type="evidence" value="ECO:0007669"/>
    <property type="project" value="InterPro"/>
</dbReference>
<feature type="domain" description="ELP1 first N-terminal beta-propeller" evidence="7">
    <location>
        <begin position="1"/>
        <end position="397"/>
    </location>
</feature>
<accession>G3BAD2</accession>
<dbReference type="Pfam" id="PF04762">
    <property type="entry name" value="Beta-prop_ELP1_1st"/>
    <property type="match status" value="1"/>
</dbReference>
<dbReference type="Proteomes" id="UP000000707">
    <property type="component" value="Unassembled WGS sequence"/>
</dbReference>
<dbReference type="eggNOG" id="KOG1920">
    <property type="taxonomic scope" value="Eukaryota"/>
</dbReference>
<dbReference type="Pfam" id="PF23925">
    <property type="entry name" value="A-sol_ELP1"/>
    <property type="match status" value="1"/>
</dbReference>
<evidence type="ECO:0000259" key="9">
    <source>
        <dbReference type="Pfam" id="PF23878"/>
    </source>
</evidence>